<keyword evidence="2" id="KW-1185">Reference proteome</keyword>
<reference evidence="1 2" key="1">
    <citation type="journal article" date="2018" name="Front. Plant Sci.">
        <title>Red Clover (Trifolium pratense) and Zigzag Clover (T. medium) - A Picture of Genomic Similarities and Differences.</title>
        <authorList>
            <person name="Dluhosova J."/>
            <person name="Istvanek J."/>
            <person name="Nedelnik J."/>
            <person name="Repkova J."/>
        </authorList>
    </citation>
    <scope>NUCLEOTIDE SEQUENCE [LARGE SCALE GENOMIC DNA]</scope>
    <source>
        <strain evidence="2">cv. 10/8</strain>
        <tissue evidence="1">Leaf</tissue>
    </source>
</reference>
<name>A0A392Q345_9FABA</name>
<sequence>MLPGLGSNRGAFQPLIAVAIAATLNIASRAYGVAMEGLPPCYIAM</sequence>
<accession>A0A392Q345</accession>
<dbReference type="AlphaFoldDB" id="A0A392Q345"/>
<organism evidence="1 2">
    <name type="scientific">Trifolium medium</name>
    <dbReference type="NCBI Taxonomy" id="97028"/>
    <lineage>
        <taxon>Eukaryota</taxon>
        <taxon>Viridiplantae</taxon>
        <taxon>Streptophyta</taxon>
        <taxon>Embryophyta</taxon>
        <taxon>Tracheophyta</taxon>
        <taxon>Spermatophyta</taxon>
        <taxon>Magnoliopsida</taxon>
        <taxon>eudicotyledons</taxon>
        <taxon>Gunneridae</taxon>
        <taxon>Pentapetalae</taxon>
        <taxon>rosids</taxon>
        <taxon>fabids</taxon>
        <taxon>Fabales</taxon>
        <taxon>Fabaceae</taxon>
        <taxon>Papilionoideae</taxon>
        <taxon>50 kb inversion clade</taxon>
        <taxon>NPAAA clade</taxon>
        <taxon>Hologalegina</taxon>
        <taxon>IRL clade</taxon>
        <taxon>Trifolieae</taxon>
        <taxon>Trifolium</taxon>
    </lineage>
</organism>
<protein>
    <submittedName>
        <fullName evidence="1">Uncharacterized protein</fullName>
    </submittedName>
</protein>
<dbReference type="Proteomes" id="UP000265520">
    <property type="component" value="Unassembled WGS sequence"/>
</dbReference>
<evidence type="ECO:0000313" key="2">
    <source>
        <dbReference type="Proteomes" id="UP000265520"/>
    </source>
</evidence>
<comment type="caution">
    <text evidence="1">The sequence shown here is derived from an EMBL/GenBank/DDBJ whole genome shotgun (WGS) entry which is preliminary data.</text>
</comment>
<dbReference type="EMBL" id="LXQA010109398">
    <property type="protein sequence ID" value="MCI18269.1"/>
    <property type="molecule type" value="Genomic_DNA"/>
</dbReference>
<evidence type="ECO:0000313" key="1">
    <source>
        <dbReference type="EMBL" id="MCI18269.1"/>
    </source>
</evidence>
<proteinExistence type="predicted"/>
<feature type="non-terminal residue" evidence="1">
    <location>
        <position position="45"/>
    </location>
</feature>